<sequence>MHCVFTLETQKKTGWRPWNVAKAVLGLFLQYLNYTVTETFNSGVSLESSPHWRQFDIMCAENVLECSVWHVLEYAGVAMLSSHTLSEWAQELVLSARHAVAPILPEKLFCTWGRFDRRLRVH</sequence>
<organism evidence="1 2">
    <name type="scientific">Ostreobium quekettii</name>
    <dbReference type="NCBI Taxonomy" id="121088"/>
    <lineage>
        <taxon>Eukaryota</taxon>
        <taxon>Viridiplantae</taxon>
        <taxon>Chlorophyta</taxon>
        <taxon>core chlorophytes</taxon>
        <taxon>Ulvophyceae</taxon>
        <taxon>TCBD clade</taxon>
        <taxon>Bryopsidales</taxon>
        <taxon>Ostreobineae</taxon>
        <taxon>Ostreobiaceae</taxon>
        <taxon>Ostreobium</taxon>
    </lineage>
</organism>
<dbReference type="Proteomes" id="UP000708148">
    <property type="component" value="Unassembled WGS sequence"/>
</dbReference>
<gene>
    <name evidence="1" type="ORF">OSTQU699_LOCUS10345</name>
</gene>
<proteinExistence type="predicted"/>
<comment type="caution">
    <text evidence="1">The sequence shown here is derived from an EMBL/GenBank/DDBJ whole genome shotgun (WGS) entry which is preliminary data.</text>
</comment>
<reference evidence="1" key="1">
    <citation type="submission" date="2020-12" db="EMBL/GenBank/DDBJ databases">
        <authorList>
            <person name="Iha C."/>
        </authorList>
    </citation>
    <scope>NUCLEOTIDE SEQUENCE</scope>
</reference>
<keyword evidence="2" id="KW-1185">Reference proteome</keyword>
<evidence type="ECO:0000313" key="2">
    <source>
        <dbReference type="Proteomes" id="UP000708148"/>
    </source>
</evidence>
<name>A0A8S1JF35_9CHLO</name>
<evidence type="ECO:0000313" key="1">
    <source>
        <dbReference type="EMBL" id="CAD7704990.1"/>
    </source>
</evidence>
<dbReference type="AlphaFoldDB" id="A0A8S1JF35"/>
<protein>
    <submittedName>
        <fullName evidence="1">Uncharacterized protein</fullName>
    </submittedName>
</protein>
<dbReference type="EMBL" id="CAJHUC010002996">
    <property type="protein sequence ID" value="CAD7704990.1"/>
    <property type="molecule type" value="Genomic_DNA"/>
</dbReference>
<accession>A0A8S1JF35</accession>